<dbReference type="NCBIfam" id="NF005093">
    <property type="entry name" value="PRK06522.2-4"/>
    <property type="match status" value="1"/>
</dbReference>
<dbReference type="Gene3D" id="1.10.1040.10">
    <property type="entry name" value="N-(1-d-carboxylethyl)-l-norvaline Dehydrogenase, domain 2"/>
    <property type="match status" value="1"/>
</dbReference>
<gene>
    <name evidence="14" type="ORF">EV146_105383</name>
</gene>
<dbReference type="RefSeq" id="WP_132005741.1">
    <property type="nucleotide sequence ID" value="NZ_JABUHM010000003.1"/>
</dbReference>
<evidence type="ECO:0000313" key="14">
    <source>
        <dbReference type="EMBL" id="TCN25721.1"/>
    </source>
</evidence>
<organism evidence="14 15">
    <name type="scientific">Mesobacillus foraminis</name>
    <dbReference type="NCBI Taxonomy" id="279826"/>
    <lineage>
        <taxon>Bacteria</taxon>
        <taxon>Bacillati</taxon>
        <taxon>Bacillota</taxon>
        <taxon>Bacilli</taxon>
        <taxon>Bacillales</taxon>
        <taxon>Bacillaceae</taxon>
        <taxon>Mesobacillus</taxon>
    </lineage>
</organism>
<evidence type="ECO:0000256" key="5">
    <source>
        <dbReference type="ARBA" id="ARBA00019465"/>
    </source>
</evidence>
<dbReference type="EC" id="1.1.1.169" evidence="4 11"/>
<dbReference type="PANTHER" id="PTHR43765">
    <property type="entry name" value="2-DEHYDROPANTOATE 2-REDUCTASE-RELATED"/>
    <property type="match status" value="1"/>
</dbReference>
<dbReference type="GO" id="GO:0015940">
    <property type="term" value="P:pantothenate biosynthetic process"/>
    <property type="evidence" value="ECO:0007669"/>
    <property type="project" value="UniProtKB-UniPathway"/>
</dbReference>
<dbReference type="AlphaFoldDB" id="A0A4R2BFG5"/>
<sequence length="302" mass="33424">MKIGIVGGGSIGLLFSFYLSSLHKVTLYTRTPSQAERINETGVNLVRGNLSECRKIQAVSFSAWRGTDDIVIIAVKQYQLPGILAVLKKQPLDSMCLLFLQNGMGHLKLLQDIKARAIFVGTVEHGAVRDAPNKVSHNGAGVTKCAVFKGEGKLLSELSSEAPPEFSLKVERDYYSLLVQKLVVNAVINPLTAAFRVTNGTLLENPFYYQILCRVFDETAEVLELERKEEYFSNVISICHNTQKNRSSMLKDIEAGQPTEIEAILGYVLEVAEKKQKAAPLIRNYYTLIKGEEIQGEGLRSG</sequence>
<dbReference type="SUPFAM" id="SSF51735">
    <property type="entry name" value="NAD(P)-binding Rossmann-fold domains"/>
    <property type="match status" value="1"/>
</dbReference>
<evidence type="ECO:0000256" key="8">
    <source>
        <dbReference type="ARBA" id="ARBA00023002"/>
    </source>
</evidence>
<dbReference type="InterPro" id="IPR013328">
    <property type="entry name" value="6PGD_dom2"/>
</dbReference>
<dbReference type="InterPro" id="IPR008927">
    <property type="entry name" value="6-PGluconate_DH-like_C_sf"/>
</dbReference>
<comment type="pathway">
    <text evidence="2 11">Cofactor biosynthesis; (R)-pantothenate biosynthesis; (R)-pantoate from 3-methyl-2-oxobutanoate: step 2/2.</text>
</comment>
<evidence type="ECO:0000256" key="10">
    <source>
        <dbReference type="ARBA" id="ARBA00048793"/>
    </source>
</evidence>
<dbReference type="GO" id="GO:0008677">
    <property type="term" value="F:2-dehydropantoate 2-reductase activity"/>
    <property type="evidence" value="ECO:0007669"/>
    <property type="project" value="UniProtKB-EC"/>
</dbReference>
<dbReference type="GO" id="GO:0050661">
    <property type="term" value="F:NADP binding"/>
    <property type="evidence" value="ECO:0007669"/>
    <property type="project" value="TreeGrafter"/>
</dbReference>
<dbReference type="PANTHER" id="PTHR43765:SF2">
    <property type="entry name" value="2-DEHYDROPANTOATE 2-REDUCTASE"/>
    <property type="match status" value="1"/>
</dbReference>
<feature type="domain" description="Ketopantoate reductase N-terminal" evidence="12">
    <location>
        <begin position="3"/>
        <end position="147"/>
    </location>
</feature>
<evidence type="ECO:0000313" key="15">
    <source>
        <dbReference type="Proteomes" id="UP000295689"/>
    </source>
</evidence>
<evidence type="ECO:0000256" key="2">
    <source>
        <dbReference type="ARBA" id="ARBA00004994"/>
    </source>
</evidence>
<feature type="domain" description="Ketopantoate reductase C-terminal" evidence="13">
    <location>
        <begin position="178"/>
        <end position="291"/>
    </location>
</feature>
<dbReference type="NCBIfam" id="TIGR00745">
    <property type="entry name" value="apbA_panE"/>
    <property type="match status" value="1"/>
</dbReference>
<dbReference type="InterPro" id="IPR013332">
    <property type="entry name" value="KPR_N"/>
</dbReference>
<dbReference type="SUPFAM" id="SSF48179">
    <property type="entry name" value="6-phosphogluconate dehydrogenase C-terminal domain-like"/>
    <property type="match status" value="1"/>
</dbReference>
<proteinExistence type="inferred from homology"/>
<dbReference type="Pfam" id="PF02558">
    <property type="entry name" value="ApbA"/>
    <property type="match status" value="1"/>
</dbReference>
<dbReference type="InterPro" id="IPR036291">
    <property type="entry name" value="NAD(P)-bd_dom_sf"/>
</dbReference>
<dbReference type="UniPathway" id="UPA00028">
    <property type="reaction ID" value="UER00004"/>
</dbReference>
<comment type="similarity">
    <text evidence="3 11">Belongs to the ketopantoate reductase family.</text>
</comment>
<dbReference type="EMBL" id="SLVV01000005">
    <property type="protein sequence ID" value="TCN25721.1"/>
    <property type="molecule type" value="Genomic_DNA"/>
</dbReference>
<evidence type="ECO:0000256" key="9">
    <source>
        <dbReference type="ARBA" id="ARBA00032024"/>
    </source>
</evidence>
<accession>A0A4R2BFG5</accession>
<dbReference type="InterPro" id="IPR050838">
    <property type="entry name" value="Ketopantoate_reductase"/>
</dbReference>
<dbReference type="Proteomes" id="UP000295689">
    <property type="component" value="Unassembled WGS sequence"/>
</dbReference>
<comment type="function">
    <text evidence="1 11">Catalyzes the NADPH-dependent reduction of ketopantoate into pantoic acid.</text>
</comment>
<comment type="caution">
    <text evidence="14">The sequence shown here is derived from an EMBL/GenBank/DDBJ whole genome shotgun (WGS) entry which is preliminary data.</text>
</comment>
<protein>
    <recommendedName>
        <fullName evidence="5 11">2-dehydropantoate 2-reductase</fullName>
        <ecNumber evidence="4 11">1.1.1.169</ecNumber>
    </recommendedName>
    <alternativeName>
        <fullName evidence="9 11">Ketopantoate reductase</fullName>
    </alternativeName>
</protein>
<dbReference type="Pfam" id="PF08546">
    <property type="entry name" value="ApbA_C"/>
    <property type="match status" value="1"/>
</dbReference>
<evidence type="ECO:0000259" key="12">
    <source>
        <dbReference type="Pfam" id="PF02558"/>
    </source>
</evidence>
<evidence type="ECO:0000256" key="6">
    <source>
        <dbReference type="ARBA" id="ARBA00022655"/>
    </source>
</evidence>
<name>A0A4R2BFG5_9BACI</name>
<keyword evidence="6 11" id="KW-0566">Pantothenate biosynthesis</keyword>
<dbReference type="GO" id="GO:0005737">
    <property type="term" value="C:cytoplasm"/>
    <property type="evidence" value="ECO:0007669"/>
    <property type="project" value="TreeGrafter"/>
</dbReference>
<evidence type="ECO:0000259" key="13">
    <source>
        <dbReference type="Pfam" id="PF08546"/>
    </source>
</evidence>
<comment type="catalytic activity">
    <reaction evidence="10 11">
        <text>(R)-pantoate + NADP(+) = 2-dehydropantoate + NADPH + H(+)</text>
        <dbReference type="Rhea" id="RHEA:16233"/>
        <dbReference type="ChEBI" id="CHEBI:11561"/>
        <dbReference type="ChEBI" id="CHEBI:15378"/>
        <dbReference type="ChEBI" id="CHEBI:15980"/>
        <dbReference type="ChEBI" id="CHEBI:57783"/>
        <dbReference type="ChEBI" id="CHEBI:58349"/>
        <dbReference type="EC" id="1.1.1.169"/>
    </reaction>
</comment>
<reference evidence="14 15" key="1">
    <citation type="journal article" date="2015" name="Stand. Genomic Sci.">
        <title>Genomic Encyclopedia of Bacterial and Archaeal Type Strains, Phase III: the genomes of soil and plant-associated and newly described type strains.</title>
        <authorList>
            <person name="Whitman W.B."/>
            <person name="Woyke T."/>
            <person name="Klenk H.P."/>
            <person name="Zhou Y."/>
            <person name="Lilburn T.G."/>
            <person name="Beck B.J."/>
            <person name="De Vos P."/>
            <person name="Vandamme P."/>
            <person name="Eisen J.A."/>
            <person name="Garrity G."/>
            <person name="Hugenholtz P."/>
            <person name="Kyrpides N.C."/>
        </authorList>
    </citation>
    <scope>NUCLEOTIDE SEQUENCE [LARGE SCALE GENOMIC DNA]</scope>
    <source>
        <strain evidence="14 15">CV53</strain>
    </source>
</reference>
<dbReference type="Gene3D" id="3.40.50.720">
    <property type="entry name" value="NAD(P)-binding Rossmann-like Domain"/>
    <property type="match status" value="1"/>
</dbReference>
<evidence type="ECO:0000256" key="4">
    <source>
        <dbReference type="ARBA" id="ARBA00013014"/>
    </source>
</evidence>
<dbReference type="InterPro" id="IPR003710">
    <property type="entry name" value="ApbA"/>
</dbReference>
<evidence type="ECO:0000256" key="1">
    <source>
        <dbReference type="ARBA" id="ARBA00002919"/>
    </source>
</evidence>
<evidence type="ECO:0000256" key="11">
    <source>
        <dbReference type="RuleBase" id="RU362068"/>
    </source>
</evidence>
<evidence type="ECO:0000256" key="3">
    <source>
        <dbReference type="ARBA" id="ARBA00007870"/>
    </source>
</evidence>
<dbReference type="InterPro" id="IPR013752">
    <property type="entry name" value="KPA_reductase"/>
</dbReference>
<keyword evidence="8 11" id="KW-0560">Oxidoreductase</keyword>
<evidence type="ECO:0000256" key="7">
    <source>
        <dbReference type="ARBA" id="ARBA00022857"/>
    </source>
</evidence>
<keyword evidence="15" id="KW-1185">Reference proteome</keyword>
<keyword evidence="7 11" id="KW-0521">NADP</keyword>